<dbReference type="Gene3D" id="2.170.130.10">
    <property type="entry name" value="TonB-dependent receptor, plug domain"/>
    <property type="match status" value="1"/>
</dbReference>
<dbReference type="InterPro" id="IPR023996">
    <property type="entry name" value="TonB-dep_OMP_SusC/RagA"/>
</dbReference>
<protein>
    <submittedName>
        <fullName evidence="10">SusC/RagA family TonB-linked outer membrane protein</fullName>
    </submittedName>
</protein>
<feature type="domain" description="TonB-dependent receptor plug" evidence="9">
    <location>
        <begin position="220"/>
        <end position="327"/>
    </location>
</feature>
<name>A0ABW0IGA5_9BACT</name>
<dbReference type="NCBIfam" id="TIGR04056">
    <property type="entry name" value="OMP_RagA_SusC"/>
    <property type="match status" value="1"/>
</dbReference>
<dbReference type="Proteomes" id="UP001596106">
    <property type="component" value="Unassembled WGS sequence"/>
</dbReference>
<dbReference type="InterPro" id="IPR037066">
    <property type="entry name" value="Plug_dom_sf"/>
</dbReference>
<dbReference type="PANTHER" id="PTHR30069">
    <property type="entry name" value="TONB-DEPENDENT OUTER MEMBRANE RECEPTOR"/>
    <property type="match status" value="1"/>
</dbReference>
<evidence type="ECO:0000259" key="9">
    <source>
        <dbReference type="Pfam" id="PF07715"/>
    </source>
</evidence>
<dbReference type="SUPFAM" id="SSF49464">
    <property type="entry name" value="Carboxypeptidase regulatory domain-like"/>
    <property type="match status" value="1"/>
</dbReference>
<dbReference type="InterPro" id="IPR036942">
    <property type="entry name" value="Beta-barrel_TonB_sf"/>
</dbReference>
<keyword evidence="7 8" id="KW-0998">Cell outer membrane</keyword>
<evidence type="ECO:0000313" key="11">
    <source>
        <dbReference type="Proteomes" id="UP001596106"/>
    </source>
</evidence>
<keyword evidence="11" id="KW-1185">Reference proteome</keyword>
<dbReference type="EMBL" id="JBHSMA010000005">
    <property type="protein sequence ID" value="MFC5411162.1"/>
    <property type="molecule type" value="Genomic_DNA"/>
</dbReference>
<comment type="caution">
    <text evidence="10">The sequence shown here is derived from an EMBL/GenBank/DDBJ whole genome shotgun (WGS) entry which is preliminary data.</text>
</comment>
<evidence type="ECO:0000256" key="2">
    <source>
        <dbReference type="ARBA" id="ARBA00022448"/>
    </source>
</evidence>
<evidence type="ECO:0000256" key="5">
    <source>
        <dbReference type="ARBA" id="ARBA00022729"/>
    </source>
</evidence>
<gene>
    <name evidence="10" type="ORF">ACFPMF_17705</name>
</gene>
<dbReference type="PANTHER" id="PTHR30069:SF29">
    <property type="entry name" value="HEMOGLOBIN AND HEMOGLOBIN-HAPTOGLOBIN-BINDING PROTEIN 1-RELATED"/>
    <property type="match status" value="1"/>
</dbReference>
<evidence type="ECO:0000256" key="4">
    <source>
        <dbReference type="ARBA" id="ARBA00022692"/>
    </source>
</evidence>
<dbReference type="Pfam" id="PF07715">
    <property type="entry name" value="Plug"/>
    <property type="match status" value="1"/>
</dbReference>
<dbReference type="Gene3D" id="2.40.170.20">
    <property type="entry name" value="TonB-dependent receptor, beta-barrel domain"/>
    <property type="match status" value="1"/>
</dbReference>
<keyword evidence="5" id="KW-0732">Signal</keyword>
<comment type="similarity">
    <text evidence="8">Belongs to the TonB-dependent receptor family.</text>
</comment>
<evidence type="ECO:0000256" key="3">
    <source>
        <dbReference type="ARBA" id="ARBA00022452"/>
    </source>
</evidence>
<organism evidence="10 11">
    <name type="scientific">Larkinella bovis</name>
    <dbReference type="NCBI Taxonomy" id="683041"/>
    <lineage>
        <taxon>Bacteria</taxon>
        <taxon>Pseudomonadati</taxon>
        <taxon>Bacteroidota</taxon>
        <taxon>Cytophagia</taxon>
        <taxon>Cytophagales</taxon>
        <taxon>Spirosomataceae</taxon>
        <taxon>Larkinella</taxon>
    </lineage>
</organism>
<keyword evidence="6 8" id="KW-0472">Membrane</keyword>
<sequence>MMLVLLLAGMAYGRNGLAQELLNRTVTVEADQRELRVVLNQLEKSAKVRFSYIPALIRDRKVSVTAHNQRLSDVLEKMLRPLRIQYSVAGGYIILNRETEPSGSTNSTIPTGDNDQAQASMSLILPAEETISGKVVGENNEGLPGVSVVLKGTTRGTTTDADGKYRLAVPDRKAVLVFSFVGFTSQEISVGNQSVINLTLQPDTKSLSEIVVVGYGTQKKVNVTGAISMVDGKSLNQAPTTHVTNTLAGRVAGVIAVNRSGEPGSDGSSLFIRGRSTLGDNSPLIVVDGIPSLLGGLDKIDPNDIESLSVLKDASASIYGSRAANGVILIKTKRGKSGKPTIDYSFNQGFVAPTRLPEMADAALYAQLVNEIQEYAGGQPKYTQDDITKFRDGSSPWTHPNTNWVDEVIKPVSLQNRQNLSLRGGSEKVRYFVSLGTLYEDAVYRNSATNYKQQNLRINLDADVNQYVRLTFDVQGRHSNKNYPPLSSSSIFRFLLRGRPTETAVWPNGLPGPDIEQGNNPVVTSTNTIGYNRHDINLGNIIFGANIKIPGVEGLSVDGNLAASKELTHKKNFIKPWTLYTFGGFDAQNNPILNGAARGVAKPELSEAFVHEQQVTFNAKINYNRAFGPHNLGAFVAYEQNEQKGNDFSGKRKFFVSPIVDQLFAGGQDEREITGQGFEAARRNYFGRVSYQYSEKYLFDFNWRYDGSQNFPSDRRFGFFPGFSAGWVVSNEGFWKGNVNAVNFLKLRGSWGQMGNDKVANFQYLSIYGFDSGTIPGAIFGNNLSLNSAIYPVRIPNPNITWEVANTFNLGVETHFFNGALTVEADYFNTQRSNILIPRSASTPEYTGMVLPDENLGKVRNRGFDAQIAYRKSFGKVKFDVAGTASYSRNKVLFWDESPNVPDYQRYTGSTIGSGLYYDAIGVFKTVDEVNSSPKFSGARPGDVIFRDVNEDGKIDALDRIRVNKSEFPNLTYGLNLGVRYQGFDLTMLWQGAGDANQYVRTESGLVGNFPREYVENRWTKDNPNATVPRVFDNREYWITQQNTYWLYNTNYLRLKTLQIGYNIPAALTQKLKMQTLRVYVSGQNLLTIDKVKLFDPEVPNGSGQYYPQIRILNAGVSLSF</sequence>
<dbReference type="SUPFAM" id="SSF56935">
    <property type="entry name" value="Porins"/>
    <property type="match status" value="1"/>
</dbReference>
<evidence type="ECO:0000256" key="7">
    <source>
        <dbReference type="ARBA" id="ARBA00023237"/>
    </source>
</evidence>
<dbReference type="InterPro" id="IPR039426">
    <property type="entry name" value="TonB-dep_rcpt-like"/>
</dbReference>
<proteinExistence type="inferred from homology"/>
<dbReference type="Pfam" id="PF13715">
    <property type="entry name" value="CarbopepD_reg_2"/>
    <property type="match status" value="1"/>
</dbReference>
<dbReference type="InterPro" id="IPR023997">
    <property type="entry name" value="TonB-dep_OMP_SusC/RagA_CS"/>
</dbReference>
<dbReference type="Gene3D" id="2.60.40.1120">
    <property type="entry name" value="Carboxypeptidase-like, regulatory domain"/>
    <property type="match status" value="1"/>
</dbReference>
<comment type="subcellular location">
    <subcellularLocation>
        <location evidence="1 8">Cell outer membrane</location>
        <topology evidence="1 8">Multi-pass membrane protein</topology>
    </subcellularLocation>
</comment>
<dbReference type="InterPro" id="IPR008969">
    <property type="entry name" value="CarboxyPept-like_regulatory"/>
</dbReference>
<reference evidence="11" key="1">
    <citation type="journal article" date="2019" name="Int. J. Syst. Evol. Microbiol.">
        <title>The Global Catalogue of Microorganisms (GCM) 10K type strain sequencing project: providing services to taxonomists for standard genome sequencing and annotation.</title>
        <authorList>
            <consortium name="The Broad Institute Genomics Platform"/>
            <consortium name="The Broad Institute Genome Sequencing Center for Infectious Disease"/>
            <person name="Wu L."/>
            <person name="Ma J."/>
        </authorList>
    </citation>
    <scope>NUCLEOTIDE SEQUENCE [LARGE SCALE GENOMIC DNA]</scope>
    <source>
        <strain evidence="11">CCUG 55250</strain>
    </source>
</reference>
<evidence type="ECO:0000256" key="1">
    <source>
        <dbReference type="ARBA" id="ARBA00004571"/>
    </source>
</evidence>
<evidence type="ECO:0000313" key="10">
    <source>
        <dbReference type="EMBL" id="MFC5411162.1"/>
    </source>
</evidence>
<dbReference type="InterPro" id="IPR012910">
    <property type="entry name" value="Plug_dom"/>
</dbReference>
<dbReference type="NCBIfam" id="TIGR04057">
    <property type="entry name" value="SusC_RagA_signa"/>
    <property type="match status" value="1"/>
</dbReference>
<dbReference type="PROSITE" id="PS52016">
    <property type="entry name" value="TONB_DEPENDENT_REC_3"/>
    <property type="match status" value="1"/>
</dbReference>
<dbReference type="RefSeq" id="WP_379847710.1">
    <property type="nucleotide sequence ID" value="NZ_JBHSMA010000005.1"/>
</dbReference>
<keyword evidence="4 8" id="KW-0812">Transmembrane</keyword>
<keyword evidence="2 8" id="KW-0813">Transport</keyword>
<accession>A0ABW0IGA5</accession>
<evidence type="ECO:0000256" key="6">
    <source>
        <dbReference type="ARBA" id="ARBA00023136"/>
    </source>
</evidence>
<keyword evidence="3 8" id="KW-1134">Transmembrane beta strand</keyword>
<evidence type="ECO:0000256" key="8">
    <source>
        <dbReference type="PROSITE-ProRule" id="PRU01360"/>
    </source>
</evidence>